<keyword evidence="2" id="KW-0539">Nucleus</keyword>
<dbReference type="SUPFAM" id="SSF57701">
    <property type="entry name" value="Zn2/Cys6 DNA-binding domain"/>
    <property type="match status" value="1"/>
</dbReference>
<comment type="caution">
    <text evidence="4">The sequence shown here is derived from an EMBL/GenBank/DDBJ whole genome shotgun (WGS) entry which is preliminary data.</text>
</comment>
<gene>
    <name evidence="4" type="ORF">PROFUN_15170</name>
</gene>
<keyword evidence="5" id="KW-1185">Reference proteome</keyword>
<dbReference type="SMART" id="SM00066">
    <property type="entry name" value="GAL4"/>
    <property type="match status" value="1"/>
</dbReference>
<dbReference type="CDD" id="cd00067">
    <property type="entry name" value="GAL4"/>
    <property type="match status" value="1"/>
</dbReference>
<organism evidence="4 5">
    <name type="scientific">Planoprotostelium fungivorum</name>
    <dbReference type="NCBI Taxonomy" id="1890364"/>
    <lineage>
        <taxon>Eukaryota</taxon>
        <taxon>Amoebozoa</taxon>
        <taxon>Evosea</taxon>
        <taxon>Variosea</taxon>
        <taxon>Cavosteliida</taxon>
        <taxon>Cavosteliaceae</taxon>
        <taxon>Planoprotostelium</taxon>
    </lineage>
</organism>
<protein>
    <recommendedName>
        <fullName evidence="3">Zn(2)-C6 fungal-type domain-containing protein</fullName>
    </recommendedName>
</protein>
<dbReference type="InterPro" id="IPR036864">
    <property type="entry name" value="Zn2-C6_fun-type_DNA-bd_sf"/>
</dbReference>
<dbReference type="EMBL" id="MDYQ01000417">
    <property type="protein sequence ID" value="PRP75156.1"/>
    <property type="molecule type" value="Genomic_DNA"/>
</dbReference>
<dbReference type="AlphaFoldDB" id="A0A2P6MU16"/>
<dbReference type="Proteomes" id="UP000241769">
    <property type="component" value="Unassembled WGS sequence"/>
</dbReference>
<reference evidence="4 5" key="1">
    <citation type="journal article" date="2018" name="Genome Biol. Evol.">
        <title>Multiple Roots of Fruiting Body Formation in Amoebozoa.</title>
        <authorList>
            <person name="Hillmann F."/>
            <person name="Forbes G."/>
            <person name="Novohradska S."/>
            <person name="Ferling I."/>
            <person name="Riege K."/>
            <person name="Groth M."/>
            <person name="Westermann M."/>
            <person name="Marz M."/>
            <person name="Spaller T."/>
            <person name="Winckler T."/>
            <person name="Schaap P."/>
            <person name="Glockner G."/>
        </authorList>
    </citation>
    <scope>NUCLEOTIDE SEQUENCE [LARGE SCALE GENOMIC DNA]</scope>
    <source>
        <strain evidence="4 5">Jena</strain>
    </source>
</reference>
<dbReference type="GO" id="GO:0008270">
    <property type="term" value="F:zinc ion binding"/>
    <property type="evidence" value="ECO:0007669"/>
    <property type="project" value="InterPro"/>
</dbReference>
<dbReference type="InterPro" id="IPR001138">
    <property type="entry name" value="Zn2Cys6_DnaBD"/>
</dbReference>
<evidence type="ECO:0000313" key="4">
    <source>
        <dbReference type="EMBL" id="PRP75156.1"/>
    </source>
</evidence>
<accession>A0A2P6MU16</accession>
<dbReference type="OrthoDB" id="1555531at2759"/>
<dbReference type="PANTHER" id="PTHR47659:SF7">
    <property type="entry name" value="FUNGAL TRANSCRIPTIONAL REGULATORY PROTEIN, N-TERMINAL DOMAIN-CONTAINING PROTEIN"/>
    <property type="match status" value="1"/>
</dbReference>
<evidence type="ECO:0000313" key="5">
    <source>
        <dbReference type="Proteomes" id="UP000241769"/>
    </source>
</evidence>
<dbReference type="Pfam" id="PF00172">
    <property type="entry name" value="Zn_clus"/>
    <property type="match status" value="1"/>
</dbReference>
<evidence type="ECO:0000256" key="2">
    <source>
        <dbReference type="ARBA" id="ARBA00023242"/>
    </source>
</evidence>
<dbReference type="Gene3D" id="4.10.240.10">
    <property type="entry name" value="Zn(2)-C6 fungal-type DNA-binding domain"/>
    <property type="match status" value="1"/>
</dbReference>
<evidence type="ECO:0000259" key="3">
    <source>
        <dbReference type="PROSITE" id="PS50048"/>
    </source>
</evidence>
<sequence>MSRPITSRRPAKACIACYDSHISCDKEKPCRRCVSKGLDCIERQREKRKSKKAPTPHTYPDPNFLDLIDCVDDFNVHDILPFPPLPEGTSSLPVLPSELILKNWIPPSPSSNAPDFASTFDPTAVPPSFDLYDVDFASKWYSRSNQPRGGAQVVNAITWYQEKTSKLLCMLTTEQKRDMFLHYEQVKRDAQIAADMSEFPVVVFGGKGIILHVNRAMRRMTKWEAPTPTKVQDYALFQILSPECVVGCQKHMPAVILNGLNRHTMKGGFKIYGTNDYVNGSLCYTTKRDVFDLPLLFIIHFVPEKDEEEAFHGVVEEIPVP</sequence>
<dbReference type="GO" id="GO:0000981">
    <property type="term" value="F:DNA-binding transcription factor activity, RNA polymerase II-specific"/>
    <property type="evidence" value="ECO:0007669"/>
    <property type="project" value="InterPro"/>
</dbReference>
<name>A0A2P6MU16_9EUKA</name>
<evidence type="ECO:0000256" key="1">
    <source>
        <dbReference type="ARBA" id="ARBA00022723"/>
    </source>
</evidence>
<dbReference type="PANTHER" id="PTHR47659">
    <property type="entry name" value="ZN(II)2CYS6 TRANSCRIPTION FACTOR (EUROFUNG)-RELATED"/>
    <property type="match status" value="1"/>
</dbReference>
<dbReference type="PROSITE" id="PS50048">
    <property type="entry name" value="ZN2_CY6_FUNGAL_2"/>
    <property type="match status" value="1"/>
</dbReference>
<feature type="domain" description="Zn(2)-C6 fungal-type" evidence="3">
    <location>
        <begin position="13"/>
        <end position="42"/>
    </location>
</feature>
<proteinExistence type="predicted"/>
<dbReference type="InParanoid" id="A0A2P6MU16"/>
<dbReference type="InterPro" id="IPR050335">
    <property type="entry name" value="ERT1_acuK_gluconeogen_tf"/>
</dbReference>
<keyword evidence="1" id="KW-0479">Metal-binding</keyword>